<gene>
    <name evidence="11" type="ORF">PRZ48_000893</name>
</gene>
<keyword evidence="7" id="KW-0833">Ubl conjugation pathway</keyword>
<dbReference type="CDD" id="cd20336">
    <property type="entry name" value="Rcat_RBR"/>
    <property type="match status" value="1"/>
</dbReference>
<reference evidence="11 12" key="1">
    <citation type="journal article" date="2023" name="G3 (Bethesda)">
        <title>A chromosome-level genome assembly of Zasmidium syzygii isolated from banana leaves.</title>
        <authorList>
            <person name="van Westerhoven A.C."/>
            <person name="Mehrabi R."/>
            <person name="Talebi R."/>
            <person name="Steentjes M.B.F."/>
            <person name="Corcolon B."/>
            <person name="Chong P.A."/>
            <person name="Kema G.H.J."/>
            <person name="Seidl M.F."/>
        </authorList>
    </citation>
    <scope>NUCLEOTIDE SEQUENCE [LARGE SCALE GENOMIC DNA]</scope>
    <source>
        <strain evidence="11 12">P124</strain>
    </source>
</reference>
<dbReference type="InterPro" id="IPR044066">
    <property type="entry name" value="TRIAD_supradom"/>
</dbReference>
<feature type="domain" description="RING-type" evidence="10">
    <location>
        <begin position="2"/>
        <end position="225"/>
    </location>
</feature>
<dbReference type="Proteomes" id="UP001305779">
    <property type="component" value="Unassembled WGS sequence"/>
</dbReference>
<proteinExistence type="predicted"/>
<organism evidence="11 12">
    <name type="scientific">Zasmidium cellare</name>
    <name type="common">Wine cellar mold</name>
    <name type="synonym">Racodium cellare</name>
    <dbReference type="NCBI Taxonomy" id="395010"/>
    <lineage>
        <taxon>Eukaryota</taxon>
        <taxon>Fungi</taxon>
        <taxon>Dikarya</taxon>
        <taxon>Ascomycota</taxon>
        <taxon>Pezizomycotina</taxon>
        <taxon>Dothideomycetes</taxon>
        <taxon>Dothideomycetidae</taxon>
        <taxon>Mycosphaerellales</taxon>
        <taxon>Mycosphaerellaceae</taxon>
        <taxon>Zasmidium</taxon>
    </lineage>
</organism>
<dbReference type="SUPFAM" id="SSF57850">
    <property type="entry name" value="RING/U-box"/>
    <property type="match status" value="1"/>
</dbReference>
<evidence type="ECO:0000256" key="1">
    <source>
        <dbReference type="ARBA" id="ARBA00001798"/>
    </source>
</evidence>
<dbReference type="InterPro" id="IPR031127">
    <property type="entry name" value="E3_UB_ligase_RBR"/>
</dbReference>
<keyword evidence="6" id="KW-0863">Zinc-finger</keyword>
<name>A0ABR0EZQ4_ZASCE</name>
<evidence type="ECO:0000313" key="12">
    <source>
        <dbReference type="Proteomes" id="UP001305779"/>
    </source>
</evidence>
<dbReference type="InterPro" id="IPR002867">
    <property type="entry name" value="IBR_dom"/>
</dbReference>
<keyword evidence="4" id="KW-0479">Metal-binding</keyword>
<keyword evidence="3" id="KW-0808">Transferase</keyword>
<evidence type="ECO:0000256" key="6">
    <source>
        <dbReference type="ARBA" id="ARBA00022771"/>
    </source>
</evidence>
<comment type="catalytic activity">
    <reaction evidence="1">
        <text>[E2 ubiquitin-conjugating enzyme]-S-ubiquitinyl-L-cysteine + [acceptor protein]-L-lysine = [E2 ubiquitin-conjugating enzyme]-L-cysteine + [acceptor protein]-N(6)-ubiquitinyl-L-lysine.</text>
        <dbReference type="EC" id="2.3.2.31"/>
    </reaction>
</comment>
<feature type="region of interest" description="Disordered" evidence="9">
    <location>
        <begin position="547"/>
        <end position="591"/>
    </location>
</feature>
<keyword evidence="5" id="KW-0677">Repeat</keyword>
<evidence type="ECO:0000256" key="7">
    <source>
        <dbReference type="ARBA" id="ARBA00022786"/>
    </source>
</evidence>
<dbReference type="EMBL" id="JAXOVC010000001">
    <property type="protein sequence ID" value="KAK4507159.1"/>
    <property type="molecule type" value="Genomic_DNA"/>
</dbReference>
<dbReference type="EC" id="2.3.2.31" evidence="2"/>
<evidence type="ECO:0000256" key="5">
    <source>
        <dbReference type="ARBA" id="ARBA00022737"/>
    </source>
</evidence>
<evidence type="ECO:0000256" key="9">
    <source>
        <dbReference type="SAM" id="MobiDB-lite"/>
    </source>
</evidence>
<dbReference type="Gene3D" id="1.20.120.1750">
    <property type="match status" value="1"/>
</dbReference>
<evidence type="ECO:0000256" key="2">
    <source>
        <dbReference type="ARBA" id="ARBA00012251"/>
    </source>
</evidence>
<protein>
    <recommendedName>
        <fullName evidence="2">RBR-type E3 ubiquitin transferase</fullName>
        <ecNumber evidence="2">2.3.2.31</ecNumber>
    </recommendedName>
</protein>
<feature type="compositionally biased region" description="Basic and acidic residues" evidence="9">
    <location>
        <begin position="549"/>
        <end position="591"/>
    </location>
</feature>
<comment type="caution">
    <text evidence="11">The sequence shown here is derived from an EMBL/GenBank/DDBJ whole genome shotgun (WGS) entry which is preliminary data.</text>
</comment>
<evidence type="ECO:0000256" key="3">
    <source>
        <dbReference type="ARBA" id="ARBA00022679"/>
    </source>
</evidence>
<evidence type="ECO:0000256" key="8">
    <source>
        <dbReference type="ARBA" id="ARBA00022833"/>
    </source>
</evidence>
<dbReference type="PROSITE" id="PS51873">
    <property type="entry name" value="TRIAD"/>
    <property type="match status" value="1"/>
</dbReference>
<keyword evidence="8" id="KW-0862">Zinc</keyword>
<keyword evidence="12" id="KW-1185">Reference proteome</keyword>
<evidence type="ECO:0000313" key="11">
    <source>
        <dbReference type="EMBL" id="KAK4507159.1"/>
    </source>
</evidence>
<dbReference type="Pfam" id="PF01485">
    <property type="entry name" value="IBR"/>
    <property type="match status" value="1"/>
</dbReference>
<accession>A0ABR0EZQ4</accession>
<evidence type="ECO:0000256" key="4">
    <source>
        <dbReference type="ARBA" id="ARBA00022723"/>
    </source>
</evidence>
<evidence type="ECO:0000259" key="10">
    <source>
        <dbReference type="PROSITE" id="PS51873"/>
    </source>
</evidence>
<sequence>MPSNTCMACMACEDADCQLLQLPCGEHAYCVECWHTAVHHAVTQESCYPIKCGPKACKTLPDQFVIANLATQDPATQTLCNAFQDKIKEYHISPQDRTYCANTACVLAQGHSQFIDATIFGSEGRVTCPSCSGMTCCKCKISITNEASHVCGDVDHDQAVTEYIASQPESERWLWKKCPCCGIWTNKVTACNHMGCTYCSAEFCLVCGREWEGPASCRFGCPKFQAPVYDWEGFNQLGFNPKTGLDREGNAWSGNDIHLNDGYDAINEDFDDFGDDWEEEEERIFGEDGFDQWGRDGSGYDREGFDTDGFNRQLIDRQGFDWWGFNAAGYDRNGFDRFDRDVNGFDKDGFDVDGYDVNGMSLRNFHRNYYDEEGYDPFGLDVFGFSRAGFNVDGYDKYGFSDEGFNQEGRDRLGYDARGIDAEGYDRFGRDSHGYSREGYNAHHRTSNGQIEPGYYEAPDGSLRRIASEGPSETVMECNHATHHRWTGATCLVCEWRSDEFIRHCGVCDTYLCKQCDRAGVDIQRNVLRERFLWPGADSYGIAEMFGRASKENSEEKTIEGKTSGEKTSEEKTSEEKTSEEKTSEEKTSEE</sequence>
<dbReference type="PANTHER" id="PTHR11685">
    <property type="entry name" value="RBR FAMILY RING FINGER AND IBR DOMAIN-CONTAINING"/>
    <property type="match status" value="1"/>
</dbReference>